<dbReference type="SMART" id="SM00415">
    <property type="entry name" value="HSF"/>
    <property type="match status" value="1"/>
</dbReference>
<dbReference type="RefSeq" id="XP_007862827.1">
    <property type="nucleotide sequence ID" value="XM_007864636.1"/>
</dbReference>
<dbReference type="STRING" id="670483.S7RWQ6"/>
<dbReference type="OMA" id="RIVNECQ"/>
<dbReference type="Gene3D" id="1.10.10.10">
    <property type="entry name" value="Winged helix-like DNA-binding domain superfamily/Winged helix DNA-binding domain"/>
    <property type="match status" value="1"/>
</dbReference>
<dbReference type="GeneID" id="19305626"/>
<evidence type="ECO:0000256" key="7">
    <source>
        <dbReference type="ARBA" id="ARBA00062171"/>
    </source>
</evidence>
<dbReference type="GO" id="GO:0043565">
    <property type="term" value="F:sequence-specific DNA binding"/>
    <property type="evidence" value="ECO:0007669"/>
    <property type="project" value="InterPro"/>
</dbReference>
<comment type="subunit">
    <text evidence="7">Homotrimer. Homotrimerization increases the affinity of HSF1 to DNA. Interacts with transcriptional coregulator SSA1 on chromatin.</text>
</comment>
<feature type="non-terminal residue" evidence="10">
    <location>
        <position position="131"/>
    </location>
</feature>
<protein>
    <submittedName>
        <fullName evidence="10">Winged helix DNA-binding domain-containing protein</fullName>
    </submittedName>
</protein>
<comment type="subcellular location">
    <subcellularLocation>
        <location evidence="1">Nucleus</location>
    </subcellularLocation>
</comment>
<dbReference type="KEGG" id="gtr:GLOTRDRAFT_35422"/>
<feature type="domain" description="HSF-type DNA-binding" evidence="9">
    <location>
        <begin position="9"/>
        <end position="124"/>
    </location>
</feature>
<dbReference type="Proteomes" id="UP000030669">
    <property type="component" value="Unassembled WGS sequence"/>
</dbReference>
<keyword evidence="3" id="KW-0805">Transcription regulation</keyword>
<dbReference type="PANTHER" id="PTHR10015">
    <property type="entry name" value="HEAT SHOCK TRANSCRIPTION FACTOR"/>
    <property type="match status" value="1"/>
</dbReference>
<dbReference type="InterPro" id="IPR000232">
    <property type="entry name" value="HSF_DNA-bd"/>
</dbReference>
<evidence type="ECO:0000259" key="9">
    <source>
        <dbReference type="SMART" id="SM00415"/>
    </source>
</evidence>
<dbReference type="InterPro" id="IPR036390">
    <property type="entry name" value="WH_DNA-bd_sf"/>
</dbReference>
<dbReference type="HOGENOM" id="CLU_144565_1_1_1"/>
<keyword evidence="4 10" id="KW-0238">DNA-binding</keyword>
<dbReference type="SUPFAM" id="SSF46785">
    <property type="entry name" value="Winged helix' DNA-binding domain"/>
    <property type="match status" value="1"/>
</dbReference>
<keyword evidence="5" id="KW-0804">Transcription</keyword>
<evidence type="ECO:0000256" key="4">
    <source>
        <dbReference type="ARBA" id="ARBA00023125"/>
    </source>
</evidence>
<evidence type="ECO:0000256" key="2">
    <source>
        <dbReference type="ARBA" id="ARBA00006403"/>
    </source>
</evidence>
<evidence type="ECO:0000256" key="6">
    <source>
        <dbReference type="ARBA" id="ARBA00023242"/>
    </source>
</evidence>
<dbReference type="OrthoDB" id="60033at2759"/>
<comment type="similarity">
    <text evidence="2 8">Belongs to the HSF family.</text>
</comment>
<evidence type="ECO:0000313" key="10">
    <source>
        <dbReference type="EMBL" id="EPQ57789.1"/>
    </source>
</evidence>
<dbReference type="eggNOG" id="KOG0627">
    <property type="taxonomic scope" value="Eukaryota"/>
</dbReference>
<evidence type="ECO:0000256" key="3">
    <source>
        <dbReference type="ARBA" id="ARBA00023015"/>
    </source>
</evidence>
<dbReference type="PANTHER" id="PTHR10015:SF427">
    <property type="entry name" value="HEAT SHOCK FACTOR PROTEIN"/>
    <property type="match status" value="1"/>
</dbReference>
<reference evidence="10 11" key="1">
    <citation type="journal article" date="2012" name="Science">
        <title>The Paleozoic origin of enzymatic lignin decomposition reconstructed from 31 fungal genomes.</title>
        <authorList>
            <person name="Floudas D."/>
            <person name="Binder M."/>
            <person name="Riley R."/>
            <person name="Barry K."/>
            <person name="Blanchette R.A."/>
            <person name="Henrissat B."/>
            <person name="Martinez A.T."/>
            <person name="Otillar R."/>
            <person name="Spatafora J.W."/>
            <person name="Yadav J.S."/>
            <person name="Aerts A."/>
            <person name="Benoit I."/>
            <person name="Boyd A."/>
            <person name="Carlson A."/>
            <person name="Copeland A."/>
            <person name="Coutinho P.M."/>
            <person name="de Vries R.P."/>
            <person name="Ferreira P."/>
            <person name="Findley K."/>
            <person name="Foster B."/>
            <person name="Gaskell J."/>
            <person name="Glotzer D."/>
            <person name="Gorecki P."/>
            <person name="Heitman J."/>
            <person name="Hesse C."/>
            <person name="Hori C."/>
            <person name="Igarashi K."/>
            <person name="Jurgens J.A."/>
            <person name="Kallen N."/>
            <person name="Kersten P."/>
            <person name="Kohler A."/>
            <person name="Kuees U."/>
            <person name="Kumar T.K.A."/>
            <person name="Kuo A."/>
            <person name="LaButti K."/>
            <person name="Larrondo L.F."/>
            <person name="Lindquist E."/>
            <person name="Ling A."/>
            <person name="Lombard V."/>
            <person name="Lucas S."/>
            <person name="Lundell T."/>
            <person name="Martin R."/>
            <person name="McLaughlin D.J."/>
            <person name="Morgenstern I."/>
            <person name="Morin E."/>
            <person name="Murat C."/>
            <person name="Nagy L.G."/>
            <person name="Nolan M."/>
            <person name="Ohm R.A."/>
            <person name="Patyshakuliyeva A."/>
            <person name="Rokas A."/>
            <person name="Ruiz-Duenas F.J."/>
            <person name="Sabat G."/>
            <person name="Salamov A."/>
            <person name="Samejima M."/>
            <person name="Schmutz J."/>
            <person name="Slot J.C."/>
            <person name="St John F."/>
            <person name="Stenlid J."/>
            <person name="Sun H."/>
            <person name="Sun S."/>
            <person name="Syed K."/>
            <person name="Tsang A."/>
            <person name="Wiebenga A."/>
            <person name="Young D."/>
            <person name="Pisabarro A."/>
            <person name="Eastwood D.C."/>
            <person name="Martin F."/>
            <person name="Cullen D."/>
            <person name="Grigoriev I.V."/>
            <person name="Hibbett D.S."/>
        </authorList>
    </citation>
    <scope>NUCLEOTIDE SEQUENCE [LARGE SCALE GENOMIC DNA]</scope>
    <source>
        <strain evidence="10 11">ATCC 11539</strain>
    </source>
</reference>
<dbReference type="GO" id="GO:0005634">
    <property type="term" value="C:nucleus"/>
    <property type="evidence" value="ECO:0007669"/>
    <property type="project" value="UniProtKB-SubCell"/>
</dbReference>
<gene>
    <name evidence="10" type="ORF">GLOTRDRAFT_35422</name>
</gene>
<keyword evidence="6" id="KW-0539">Nucleus</keyword>
<evidence type="ECO:0000256" key="5">
    <source>
        <dbReference type="ARBA" id="ARBA00023163"/>
    </source>
</evidence>
<organism evidence="10 11">
    <name type="scientific">Gloeophyllum trabeum (strain ATCC 11539 / FP-39264 / Madison 617)</name>
    <name type="common">Brown rot fungus</name>
    <dbReference type="NCBI Taxonomy" id="670483"/>
    <lineage>
        <taxon>Eukaryota</taxon>
        <taxon>Fungi</taxon>
        <taxon>Dikarya</taxon>
        <taxon>Basidiomycota</taxon>
        <taxon>Agaricomycotina</taxon>
        <taxon>Agaricomycetes</taxon>
        <taxon>Gloeophyllales</taxon>
        <taxon>Gloeophyllaceae</taxon>
        <taxon>Gloeophyllum</taxon>
    </lineage>
</organism>
<name>S7RWQ6_GLOTA</name>
<dbReference type="EMBL" id="KB469298">
    <property type="protein sequence ID" value="EPQ57789.1"/>
    <property type="molecule type" value="Genomic_DNA"/>
</dbReference>
<evidence type="ECO:0000313" key="11">
    <source>
        <dbReference type="Proteomes" id="UP000030669"/>
    </source>
</evidence>
<keyword evidence="11" id="KW-1185">Reference proteome</keyword>
<dbReference type="Pfam" id="PF00447">
    <property type="entry name" value="HSF_DNA-bind"/>
    <property type="match status" value="1"/>
</dbReference>
<dbReference type="AlphaFoldDB" id="S7RWQ6"/>
<proteinExistence type="inferred from homology"/>
<accession>S7RWQ6</accession>
<dbReference type="InterPro" id="IPR036388">
    <property type="entry name" value="WH-like_DNA-bd_sf"/>
</dbReference>
<evidence type="ECO:0000256" key="8">
    <source>
        <dbReference type="RuleBase" id="RU004020"/>
    </source>
</evidence>
<dbReference type="FunFam" id="1.10.10.10:FF:000027">
    <property type="entry name" value="Heat shock transcription factor 1"/>
    <property type="match status" value="1"/>
</dbReference>
<dbReference type="GO" id="GO:0003700">
    <property type="term" value="F:DNA-binding transcription factor activity"/>
    <property type="evidence" value="ECO:0007669"/>
    <property type="project" value="InterPro"/>
</dbReference>
<evidence type="ECO:0000256" key="1">
    <source>
        <dbReference type="ARBA" id="ARBA00004123"/>
    </source>
</evidence>
<sequence>MTDVKPGQVVPIFLQKLYEIVNNPDNMSLIRWSDRGDSFYGTGDDLHLDTVLDQDRFSREILGQWFKHQKFTSFTRQLNMYGFRKVQGLQQHSLKSSIDGDICHFEHEHFIRGQPELLGFIQRRKPSSQPG</sequence>